<dbReference type="InterPro" id="IPR017441">
    <property type="entry name" value="Protein_kinase_ATP_BS"/>
</dbReference>
<feature type="compositionally biased region" description="Low complexity" evidence="4">
    <location>
        <begin position="593"/>
        <end position="607"/>
    </location>
</feature>
<feature type="compositionally biased region" description="Basic and acidic residues" evidence="4">
    <location>
        <begin position="797"/>
        <end position="809"/>
    </location>
</feature>
<dbReference type="InterPro" id="IPR008271">
    <property type="entry name" value="Ser/Thr_kinase_AS"/>
</dbReference>
<proteinExistence type="predicted"/>
<dbReference type="EMBL" id="OZ035841">
    <property type="protein sequence ID" value="CAL1589751.1"/>
    <property type="molecule type" value="Genomic_DNA"/>
</dbReference>
<dbReference type="Gene3D" id="1.10.510.10">
    <property type="entry name" value="Transferase(Phosphotransferase) domain 1"/>
    <property type="match status" value="1"/>
</dbReference>
<dbReference type="PROSITE" id="PS00107">
    <property type="entry name" value="PROTEIN_KINASE_ATP"/>
    <property type="match status" value="1"/>
</dbReference>
<feature type="domain" description="Protein kinase" evidence="5">
    <location>
        <begin position="258"/>
        <end position="526"/>
    </location>
</feature>
<evidence type="ECO:0000256" key="3">
    <source>
        <dbReference type="PROSITE-ProRule" id="PRU10141"/>
    </source>
</evidence>
<dbReference type="InterPro" id="IPR051681">
    <property type="entry name" value="Ser/Thr_Kinases-Pseudokinases"/>
</dbReference>
<dbReference type="InterPro" id="IPR000719">
    <property type="entry name" value="Prot_kinase_dom"/>
</dbReference>
<dbReference type="PROSITE" id="PS50011">
    <property type="entry name" value="PROTEIN_KINASE_DOM"/>
    <property type="match status" value="1"/>
</dbReference>
<dbReference type="Pfam" id="PF00069">
    <property type="entry name" value="Pkinase"/>
    <property type="match status" value="1"/>
</dbReference>
<gene>
    <name evidence="6" type="ORF">KC01_LOCUS19368</name>
</gene>
<evidence type="ECO:0000256" key="4">
    <source>
        <dbReference type="SAM" id="MobiDB-lite"/>
    </source>
</evidence>
<evidence type="ECO:0000256" key="1">
    <source>
        <dbReference type="ARBA" id="ARBA00022741"/>
    </source>
</evidence>
<sequence length="809" mass="89073">MPHPEYDFNLVIQKFDEHFVPKRNVIHDRACFHKRSQRAGEAVEAFVRSLYELAQHCEFGAGKDEQIRDRIVIGIMDKEVSQKLQLEADLTLERAIQLARQSEQVKQQSAERVEITVNEEAVPYSVNTPRRVPFPLLPKVEKELKRMLTLNIIEVVTEPTDWCAPMVPAPKRNKDEPDPCLALMGYRSTPIAATGASPAQLMTGRQIRTTVPVLEEALLPRPFNPDHVYMKDAMAKGSYSLMVSVGCPAPLLVEASVLDSWSCVGSGGFGKVYRVRHKRLCCEVAIKLLHCDDDGSLLLREMDLMRQSNSPHVIQVLGVFRGVPPAGQSVRLGLVMEFMERGCLATLQEQLGGAPPWALVFRLAHHVALGINFLHSLKPPLLHLDLKPSNVLLDGSLKAKLTDFGLAKVYVSTRGSGDDAAEEGTLKYLPPEAFQLNYKPSQSSDIYSLGILLWSIVSWRQPFPHALSSIVRLRIPLGDRPSLEQILKLEVSGLSALTDLMQKCWSPRPTERPDSQACSLLTEELFSLHRHQVHSAVHMVLQILDQDLNSASERLQNIHIHRPVKEENSFRDAPTGKGPVQRRVSPVREEYSSSESSSCPDASRPSPVRSTSELIASGGSVRASDSDGPDSYVPTSRLESGRVDASGLRSAEYAVRRVDVSVDSRSVLEKSLPLSESAKLSSSVKPIGESTHHPSSSRAASSTATSSTSRDTSSKASSSRAASSSSSAKPKGPPPSLSSPKAQYQRQLSNPQSASQRPLPYLNITCSHVTGLQCGNNNVMNIQGLERRRHPSAPSRVDTRKLHKDKPTL</sequence>
<dbReference type="SMART" id="SM00220">
    <property type="entry name" value="S_TKc"/>
    <property type="match status" value="1"/>
</dbReference>
<keyword evidence="2 3" id="KW-0067">ATP-binding</keyword>
<evidence type="ECO:0000256" key="2">
    <source>
        <dbReference type="ARBA" id="ARBA00022840"/>
    </source>
</evidence>
<dbReference type="PROSITE" id="PS00108">
    <property type="entry name" value="PROTEIN_KINASE_ST"/>
    <property type="match status" value="1"/>
</dbReference>
<organism evidence="6 7">
    <name type="scientific">Knipowitschia caucasica</name>
    <name type="common">Caucasian dwarf goby</name>
    <name type="synonym">Pomatoschistus caucasicus</name>
    <dbReference type="NCBI Taxonomy" id="637954"/>
    <lineage>
        <taxon>Eukaryota</taxon>
        <taxon>Metazoa</taxon>
        <taxon>Chordata</taxon>
        <taxon>Craniata</taxon>
        <taxon>Vertebrata</taxon>
        <taxon>Euteleostomi</taxon>
        <taxon>Actinopterygii</taxon>
        <taxon>Neopterygii</taxon>
        <taxon>Teleostei</taxon>
        <taxon>Neoteleostei</taxon>
        <taxon>Acanthomorphata</taxon>
        <taxon>Gobiaria</taxon>
        <taxon>Gobiiformes</taxon>
        <taxon>Gobioidei</taxon>
        <taxon>Gobiidae</taxon>
        <taxon>Gobiinae</taxon>
        <taxon>Knipowitschia</taxon>
    </lineage>
</organism>
<name>A0AAV2KNE6_KNICA</name>
<dbReference type="GO" id="GO:0005524">
    <property type="term" value="F:ATP binding"/>
    <property type="evidence" value="ECO:0007669"/>
    <property type="project" value="UniProtKB-UniRule"/>
</dbReference>
<feature type="region of interest" description="Disordered" evidence="4">
    <location>
        <begin position="560"/>
        <end position="645"/>
    </location>
</feature>
<dbReference type="GO" id="GO:0004706">
    <property type="term" value="F:JUN kinase kinase kinase activity"/>
    <property type="evidence" value="ECO:0007669"/>
    <property type="project" value="TreeGrafter"/>
</dbReference>
<feature type="region of interest" description="Disordered" evidence="4">
    <location>
        <begin position="663"/>
        <end position="758"/>
    </location>
</feature>
<evidence type="ECO:0000313" key="7">
    <source>
        <dbReference type="Proteomes" id="UP001497482"/>
    </source>
</evidence>
<dbReference type="PANTHER" id="PTHR44329:SF297">
    <property type="entry name" value="RECEPTOR-INTERACTING SERINE_THREONINE-PROTEIN KINASE 3"/>
    <property type="match status" value="1"/>
</dbReference>
<dbReference type="InterPro" id="IPR011009">
    <property type="entry name" value="Kinase-like_dom_sf"/>
</dbReference>
<feature type="binding site" evidence="3">
    <location>
        <position position="287"/>
    </location>
    <ligand>
        <name>ATP</name>
        <dbReference type="ChEBI" id="CHEBI:30616"/>
    </ligand>
</feature>
<dbReference type="SUPFAM" id="SSF56112">
    <property type="entry name" value="Protein kinase-like (PK-like)"/>
    <property type="match status" value="1"/>
</dbReference>
<keyword evidence="7" id="KW-1185">Reference proteome</keyword>
<evidence type="ECO:0000259" key="5">
    <source>
        <dbReference type="PROSITE" id="PS50011"/>
    </source>
</evidence>
<dbReference type="Gene3D" id="3.10.10.10">
    <property type="entry name" value="HIV Type 1 Reverse Transcriptase, subunit A, domain 1"/>
    <property type="match status" value="1"/>
</dbReference>
<accession>A0AAV2KNE6</accession>
<evidence type="ECO:0000313" key="6">
    <source>
        <dbReference type="EMBL" id="CAL1589751.1"/>
    </source>
</evidence>
<dbReference type="Proteomes" id="UP001497482">
    <property type="component" value="Chromosome 19"/>
</dbReference>
<feature type="compositionally biased region" description="Polar residues" evidence="4">
    <location>
        <begin position="744"/>
        <end position="756"/>
    </location>
</feature>
<feature type="region of interest" description="Disordered" evidence="4">
    <location>
        <begin position="787"/>
        <end position="809"/>
    </location>
</feature>
<dbReference type="AlphaFoldDB" id="A0AAV2KNE6"/>
<reference evidence="6 7" key="1">
    <citation type="submission" date="2024-04" db="EMBL/GenBank/DDBJ databases">
        <authorList>
            <person name="Waldvogel A.-M."/>
            <person name="Schoenle A."/>
        </authorList>
    </citation>
    <scope>NUCLEOTIDE SEQUENCE [LARGE SCALE GENOMIC DNA]</scope>
</reference>
<dbReference type="PANTHER" id="PTHR44329">
    <property type="entry name" value="SERINE/THREONINE-PROTEIN KINASE TNNI3K-RELATED"/>
    <property type="match status" value="1"/>
</dbReference>
<feature type="compositionally biased region" description="Low complexity" evidence="4">
    <location>
        <begin position="694"/>
        <end position="730"/>
    </location>
</feature>
<keyword evidence="1 3" id="KW-0547">Nucleotide-binding</keyword>
<protein>
    <recommendedName>
        <fullName evidence="5">Protein kinase domain-containing protein</fullName>
    </recommendedName>
</protein>